<evidence type="ECO:0000256" key="2">
    <source>
        <dbReference type="ARBA" id="ARBA00007992"/>
    </source>
</evidence>
<gene>
    <name evidence="8" type="ORF">FJTKL_02300</name>
</gene>
<evidence type="ECO:0000313" key="9">
    <source>
        <dbReference type="Proteomes" id="UP001600888"/>
    </source>
</evidence>
<sequence>MSFFKDITASPKFEDTSKISRHPLTGISVLIVGAGPAGLYTALECWRKGHNPRVIDRTPAPSPAGDSFMLGPSAERHVEKTWPSVYDAALKTAPDPCISFHKVTGERVAGPQPFSFKKDAMVAVTEDGDPAPDRVYRVSRPKLNAALLGQVLALGIDVKYGQKVVEYFEDEDKAGVILEDGSKADADVVVAADGLGTKSHRLINGHDIRAMGSKHSIFRTAYHVDHISSDPELDNRFPLRDDGGAVLQIWTGDDIQILVLRTPDVVEWHVVHNDTEGTSQESWANKASPEYVVNFLKENFPDVPEYLYKLIRTAPEDGIIDWALLWRDPQPNWTSPLGRVVQVGDSAHTFLPSSGNGAVQGIEDAISVATCLQLGGVKNGLWSKTHNKLRQVGFSSHVASYLCHDPTNRHRRFEHVSCCQLVGFLNQTNFLKPALRKVGGASATPKPEYGRWIWAHNPERYAYDNYGKALKSLVDGSPFQNTNIPPGYNYKPWSLHELYGRIDKGEKVEFEGDWS</sequence>
<keyword evidence="3" id="KW-0285">Flavoprotein</keyword>
<evidence type="ECO:0000256" key="5">
    <source>
        <dbReference type="ARBA" id="ARBA00023002"/>
    </source>
</evidence>
<evidence type="ECO:0000256" key="4">
    <source>
        <dbReference type="ARBA" id="ARBA00022827"/>
    </source>
</evidence>
<organism evidence="8 9">
    <name type="scientific">Diaporthe vaccinii</name>
    <dbReference type="NCBI Taxonomy" id="105482"/>
    <lineage>
        <taxon>Eukaryota</taxon>
        <taxon>Fungi</taxon>
        <taxon>Dikarya</taxon>
        <taxon>Ascomycota</taxon>
        <taxon>Pezizomycotina</taxon>
        <taxon>Sordariomycetes</taxon>
        <taxon>Sordariomycetidae</taxon>
        <taxon>Diaporthales</taxon>
        <taxon>Diaporthaceae</taxon>
        <taxon>Diaporthe</taxon>
        <taxon>Diaporthe eres species complex</taxon>
    </lineage>
</organism>
<dbReference type="PRINTS" id="PR00420">
    <property type="entry name" value="RNGMNOXGNASE"/>
</dbReference>
<accession>A0ABR4F3M3</accession>
<keyword evidence="6" id="KW-0503">Monooxygenase</keyword>
<evidence type="ECO:0000313" key="8">
    <source>
        <dbReference type="EMBL" id="KAL2289288.1"/>
    </source>
</evidence>
<comment type="similarity">
    <text evidence="2">Belongs to the paxM FAD-dependent monooxygenase family.</text>
</comment>
<dbReference type="Proteomes" id="UP001600888">
    <property type="component" value="Unassembled WGS sequence"/>
</dbReference>
<reference evidence="8 9" key="1">
    <citation type="submission" date="2024-03" db="EMBL/GenBank/DDBJ databases">
        <title>A high-quality draft genome sequence of Diaporthe vaccinii, a causative agent of upright dieback and viscid rot disease in cranberry plants.</title>
        <authorList>
            <person name="Sarrasin M."/>
            <person name="Lang B.F."/>
            <person name="Burger G."/>
        </authorList>
    </citation>
    <scope>NUCLEOTIDE SEQUENCE [LARGE SCALE GENOMIC DNA]</scope>
    <source>
        <strain evidence="8 9">IS7</strain>
    </source>
</reference>
<keyword evidence="9" id="KW-1185">Reference proteome</keyword>
<dbReference type="InterPro" id="IPR002938">
    <property type="entry name" value="FAD-bd"/>
</dbReference>
<evidence type="ECO:0000256" key="3">
    <source>
        <dbReference type="ARBA" id="ARBA00022630"/>
    </source>
</evidence>
<dbReference type="InterPro" id="IPR050493">
    <property type="entry name" value="FAD-dep_Monooxygenase_BioMet"/>
</dbReference>
<comment type="caution">
    <text evidence="8">The sequence shown here is derived from an EMBL/GenBank/DDBJ whole genome shotgun (WGS) entry which is preliminary data.</text>
</comment>
<protein>
    <recommendedName>
        <fullName evidence="7">FAD-binding domain-containing protein</fullName>
    </recommendedName>
</protein>
<proteinExistence type="inferred from homology"/>
<dbReference type="EMBL" id="JBAWTH010000013">
    <property type="protein sequence ID" value="KAL2289288.1"/>
    <property type="molecule type" value="Genomic_DNA"/>
</dbReference>
<evidence type="ECO:0000256" key="1">
    <source>
        <dbReference type="ARBA" id="ARBA00001974"/>
    </source>
</evidence>
<dbReference type="Pfam" id="PF01494">
    <property type="entry name" value="FAD_binding_3"/>
    <property type="match status" value="1"/>
</dbReference>
<dbReference type="Gene3D" id="3.50.50.60">
    <property type="entry name" value="FAD/NAD(P)-binding domain"/>
    <property type="match status" value="1"/>
</dbReference>
<evidence type="ECO:0000256" key="6">
    <source>
        <dbReference type="ARBA" id="ARBA00023033"/>
    </source>
</evidence>
<feature type="domain" description="FAD-binding" evidence="7">
    <location>
        <begin position="28"/>
        <end position="201"/>
    </location>
</feature>
<keyword evidence="4" id="KW-0274">FAD</keyword>
<name>A0ABR4F3M3_9PEZI</name>
<keyword evidence="5" id="KW-0560">Oxidoreductase</keyword>
<dbReference type="PANTHER" id="PTHR13789:SF315">
    <property type="entry name" value="FAD-DEPENDENT MONOOXYGENASE MDPD"/>
    <property type="match status" value="1"/>
</dbReference>
<dbReference type="InterPro" id="IPR036188">
    <property type="entry name" value="FAD/NAD-bd_sf"/>
</dbReference>
<dbReference type="PANTHER" id="PTHR13789">
    <property type="entry name" value="MONOOXYGENASE"/>
    <property type="match status" value="1"/>
</dbReference>
<dbReference type="SUPFAM" id="SSF51905">
    <property type="entry name" value="FAD/NAD(P)-binding domain"/>
    <property type="match status" value="1"/>
</dbReference>
<evidence type="ECO:0000259" key="7">
    <source>
        <dbReference type="Pfam" id="PF01494"/>
    </source>
</evidence>
<comment type="cofactor">
    <cofactor evidence="1">
        <name>FAD</name>
        <dbReference type="ChEBI" id="CHEBI:57692"/>
    </cofactor>
</comment>